<dbReference type="PANTHER" id="PTHR47071">
    <property type="entry name" value="PROTEIN TRM32"/>
    <property type="match status" value="1"/>
</dbReference>
<gene>
    <name evidence="2" type="ORF">L1049_014173</name>
</gene>
<keyword evidence="3" id="KW-1185">Reference proteome</keyword>
<evidence type="ECO:0000259" key="1">
    <source>
        <dbReference type="Pfam" id="PF14309"/>
    </source>
</evidence>
<dbReference type="Proteomes" id="UP001415857">
    <property type="component" value="Unassembled WGS sequence"/>
</dbReference>
<dbReference type="AlphaFoldDB" id="A0AAP0WXE9"/>
<dbReference type="InterPro" id="IPR025486">
    <property type="entry name" value="DUF4378"/>
</dbReference>
<evidence type="ECO:0000313" key="2">
    <source>
        <dbReference type="EMBL" id="KAK9280481.1"/>
    </source>
</evidence>
<accession>A0AAP0WXE9</accession>
<evidence type="ECO:0000313" key="3">
    <source>
        <dbReference type="Proteomes" id="UP001415857"/>
    </source>
</evidence>
<proteinExistence type="predicted"/>
<name>A0AAP0WXE9_LIQFO</name>
<dbReference type="InterPro" id="IPR044257">
    <property type="entry name" value="TRM32-like"/>
</dbReference>
<protein>
    <recommendedName>
        <fullName evidence="1">DUF4378 domain-containing protein</fullName>
    </recommendedName>
</protein>
<reference evidence="2 3" key="1">
    <citation type="journal article" date="2024" name="Plant J.">
        <title>Genome sequences and population genomics reveal climatic adaptation and genomic divergence between two closely related sweetgum species.</title>
        <authorList>
            <person name="Xu W.Q."/>
            <person name="Ren C.Q."/>
            <person name="Zhang X.Y."/>
            <person name="Comes H.P."/>
            <person name="Liu X.H."/>
            <person name="Li Y.G."/>
            <person name="Kettle C.J."/>
            <person name="Jalonen R."/>
            <person name="Gaisberger H."/>
            <person name="Ma Y.Z."/>
            <person name="Qiu Y.X."/>
        </authorList>
    </citation>
    <scope>NUCLEOTIDE SEQUENCE [LARGE SCALE GENOMIC DNA]</scope>
    <source>
        <strain evidence="2">Hangzhou</strain>
    </source>
</reference>
<dbReference type="PANTHER" id="PTHR47071:SF2">
    <property type="entry name" value="PROTEIN TRM32"/>
    <property type="match status" value="1"/>
</dbReference>
<dbReference type="Pfam" id="PF14309">
    <property type="entry name" value="DUF4378"/>
    <property type="match status" value="1"/>
</dbReference>
<dbReference type="EMBL" id="JBBPBK010000008">
    <property type="protein sequence ID" value="KAK9280481.1"/>
    <property type="molecule type" value="Genomic_DNA"/>
</dbReference>
<sequence length="316" mass="34913">MLERSDSSLIIDHESGLTVGINNGGTVIMGELSEDMDVPMEDNCSDPEQEIGFTKNASNELAQPSPVSVLETCFQDDITCPPKSQISEGLELKPRCINFDELNPSFNLQNMSSTDAVSGSCSIVDFENVKNASQGFDNHFLHIELDKKNGADFSYVREILEQSGVIGSEYIGTCPLVDQPLNPAVIEEAEACLPNEPESSGEEVYVSCDHNLLFDLVNEALLEINERSDTYCPRPLSSSCRIHPIPMGYRVLEEVWASISCYLSSRQELEQSFDHVVAQDLAKGDGWMNLQLETECVALELEDIIFDELLGEIICS</sequence>
<comment type="caution">
    <text evidence="2">The sequence shown here is derived from an EMBL/GenBank/DDBJ whole genome shotgun (WGS) entry which is preliminary data.</text>
</comment>
<organism evidence="2 3">
    <name type="scientific">Liquidambar formosana</name>
    <name type="common">Formosan gum</name>
    <dbReference type="NCBI Taxonomy" id="63359"/>
    <lineage>
        <taxon>Eukaryota</taxon>
        <taxon>Viridiplantae</taxon>
        <taxon>Streptophyta</taxon>
        <taxon>Embryophyta</taxon>
        <taxon>Tracheophyta</taxon>
        <taxon>Spermatophyta</taxon>
        <taxon>Magnoliopsida</taxon>
        <taxon>eudicotyledons</taxon>
        <taxon>Gunneridae</taxon>
        <taxon>Pentapetalae</taxon>
        <taxon>Saxifragales</taxon>
        <taxon>Altingiaceae</taxon>
        <taxon>Liquidambar</taxon>
    </lineage>
</organism>
<feature type="domain" description="DUF4378" evidence="1">
    <location>
        <begin position="152"/>
        <end position="312"/>
    </location>
</feature>